<dbReference type="AlphaFoldDB" id="A0A914W2L8"/>
<evidence type="ECO:0000313" key="4">
    <source>
        <dbReference type="WBParaSite" id="PSAMB.scaffold2906size20640.g19549.t1"/>
    </source>
</evidence>
<feature type="signal peptide" evidence="2">
    <location>
        <begin position="1"/>
        <end position="20"/>
    </location>
</feature>
<evidence type="ECO:0000313" key="3">
    <source>
        <dbReference type="Proteomes" id="UP000887566"/>
    </source>
</evidence>
<evidence type="ECO:0000256" key="1">
    <source>
        <dbReference type="SAM" id="Phobius"/>
    </source>
</evidence>
<keyword evidence="1" id="KW-0472">Membrane</keyword>
<protein>
    <submittedName>
        <fullName evidence="4">Uncharacterized protein</fullName>
    </submittedName>
</protein>
<keyword evidence="3" id="KW-1185">Reference proteome</keyword>
<feature type="chain" id="PRO_5037183847" evidence="2">
    <location>
        <begin position="21"/>
        <end position="88"/>
    </location>
</feature>
<dbReference type="Proteomes" id="UP000887566">
    <property type="component" value="Unplaced"/>
</dbReference>
<evidence type="ECO:0000256" key="2">
    <source>
        <dbReference type="SAM" id="SignalP"/>
    </source>
</evidence>
<proteinExistence type="predicted"/>
<keyword evidence="1" id="KW-1133">Transmembrane helix</keyword>
<accession>A0A914W2L8</accession>
<reference evidence="4" key="1">
    <citation type="submission" date="2022-11" db="UniProtKB">
        <authorList>
            <consortium name="WormBaseParasite"/>
        </authorList>
    </citation>
    <scope>IDENTIFICATION</scope>
</reference>
<sequence length="88" mass="9156">MLRCGLLFVVFGIVAQTAQAVFRSEFESDAAAAQHYAITTLTDEVILLQAVAATTAAVIVAIPLAASADLVKLQAGGAHRTAIDFSDH</sequence>
<dbReference type="WBParaSite" id="PSAMB.scaffold2906size20640.g19549.t1">
    <property type="protein sequence ID" value="PSAMB.scaffold2906size20640.g19549.t1"/>
    <property type="gene ID" value="PSAMB.scaffold2906size20640.g19549"/>
</dbReference>
<organism evidence="3 4">
    <name type="scientific">Plectus sambesii</name>
    <dbReference type="NCBI Taxonomy" id="2011161"/>
    <lineage>
        <taxon>Eukaryota</taxon>
        <taxon>Metazoa</taxon>
        <taxon>Ecdysozoa</taxon>
        <taxon>Nematoda</taxon>
        <taxon>Chromadorea</taxon>
        <taxon>Plectida</taxon>
        <taxon>Plectina</taxon>
        <taxon>Plectoidea</taxon>
        <taxon>Plectidae</taxon>
        <taxon>Plectus</taxon>
    </lineage>
</organism>
<keyword evidence="1" id="KW-0812">Transmembrane</keyword>
<feature type="transmembrane region" description="Helical" evidence="1">
    <location>
        <begin position="47"/>
        <end position="66"/>
    </location>
</feature>
<name>A0A914W2L8_9BILA</name>
<keyword evidence="2" id="KW-0732">Signal</keyword>